<dbReference type="EMBL" id="JNVM01000006">
    <property type="protein sequence ID" value="KEQ26500.1"/>
    <property type="molecule type" value="Genomic_DNA"/>
</dbReference>
<evidence type="ECO:0000313" key="2">
    <source>
        <dbReference type="Proteomes" id="UP000028123"/>
    </source>
</evidence>
<gene>
    <name evidence="1" type="ORF">ET33_32130</name>
</gene>
<keyword evidence="2" id="KW-1185">Reference proteome</keyword>
<dbReference type="RefSeq" id="WP_010497257.1">
    <property type="nucleotide sequence ID" value="NZ_BSDJ01000006.1"/>
</dbReference>
<name>A0A081P727_9BACL</name>
<proteinExistence type="predicted"/>
<evidence type="ECO:0008006" key="3">
    <source>
        <dbReference type="Google" id="ProtNLM"/>
    </source>
</evidence>
<reference evidence="1 2" key="1">
    <citation type="submission" date="2014-06" db="EMBL/GenBank/DDBJ databases">
        <title>Draft genome sequence of Paenibacillus sp. MSt1.</title>
        <authorList>
            <person name="Aw Y.K."/>
            <person name="Ong K.S."/>
            <person name="Gan H.M."/>
            <person name="Lee S.M."/>
        </authorList>
    </citation>
    <scope>NUCLEOTIDE SEQUENCE [LARGE SCALE GENOMIC DNA]</scope>
    <source>
        <strain evidence="1 2">MSt1</strain>
    </source>
</reference>
<protein>
    <recommendedName>
        <fullName evidence="3">Membrane-associated protease 1</fullName>
    </recommendedName>
</protein>
<comment type="caution">
    <text evidence="1">The sequence shown here is derived from an EMBL/GenBank/DDBJ whole genome shotgun (WGS) entry which is preliminary data.</text>
</comment>
<dbReference type="AlphaFoldDB" id="A0A081P727"/>
<sequence>MGFRLKVEGAETIELGMDNIQSVIYDTDTPNDSNARSTDVGAFLKISGKIITATDGDSADDTMKLALWSLVPAEKSDCYRKVTLEVIAASQVVRKIYFPNAFVVDYQERFGDTEGVGTFTLFIKQKKDKTEFATIEGGYAN</sequence>
<dbReference type="eggNOG" id="ENOG50316XK">
    <property type="taxonomic scope" value="Bacteria"/>
</dbReference>
<dbReference type="Proteomes" id="UP000028123">
    <property type="component" value="Unassembled WGS sequence"/>
</dbReference>
<organism evidence="1 2">
    <name type="scientific">Paenibacillus tyrfis</name>
    <dbReference type="NCBI Taxonomy" id="1501230"/>
    <lineage>
        <taxon>Bacteria</taxon>
        <taxon>Bacillati</taxon>
        <taxon>Bacillota</taxon>
        <taxon>Bacilli</taxon>
        <taxon>Bacillales</taxon>
        <taxon>Paenibacillaceae</taxon>
        <taxon>Paenibacillus</taxon>
    </lineage>
</organism>
<evidence type="ECO:0000313" key="1">
    <source>
        <dbReference type="EMBL" id="KEQ26500.1"/>
    </source>
</evidence>
<dbReference type="OrthoDB" id="9810984at2"/>
<accession>A0A081P727</accession>